<organism evidence="2 3">
    <name type="scientific">Mycena chlorophos</name>
    <name type="common">Agaric fungus</name>
    <name type="synonym">Agaricus chlorophos</name>
    <dbReference type="NCBI Taxonomy" id="658473"/>
    <lineage>
        <taxon>Eukaryota</taxon>
        <taxon>Fungi</taxon>
        <taxon>Dikarya</taxon>
        <taxon>Basidiomycota</taxon>
        <taxon>Agaricomycotina</taxon>
        <taxon>Agaricomycetes</taxon>
        <taxon>Agaricomycetidae</taxon>
        <taxon>Agaricales</taxon>
        <taxon>Marasmiineae</taxon>
        <taxon>Mycenaceae</taxon>
        <taxon>Mycena</taxon>
    </lineage>
</organism>
<dbReference type="AlphaFoldDB" id="A0A8H6SU03"/>
<evidence type="ECO:0000313" key="3">
    <source>
        <dbReference type="Proteomes" id="UP000613580"/>
    </source>
</evidence>
<feature type="compositionally biased region" description="Low complexity" evidence="1">
    <location>
        <begin position="60"/>
        <end position="69"/>
    </location>
</feature>
<feature type="region of interest" description="Disordered" evidence="1">
    <location>
        <begin position="42"/>
        <end position="126"/>
    </location>
</feature>
<evidence type="ECO:0000313" key="2">
    <source>
        <dbReference type="EMBL" id="KAF7304347.1"/>
    </source>
</evidence>
<accession>A0A8H6SU03</accession>
<dbReference type="EMBL" id="JACAZE010000011">
    <property type="protein sequence ID" value="KAF7304347.1"/>
    <property type="molecule type" value="Genomic_DNA"/>
</dbReference>
<comment type="caution">
    <text evidence="2">The sequence shown here is derived from an EMBL/GenBank/DDBJ whole genome shotgun (WGS) entry which is preliminary data.</text>
</comment>
<protein>
    <submittedName>
        <fullName evidence="2">Uncharacterized protein</fullName>
    </submittedName>
</protein>
<sequence length="178" mass="18592">MPVAAGPSCVVAPPTLCPSTLSLLSHRRPVALAASSATIAASANPGHSKMPHAAAPINISSPQPADAQPADPPASFPASTSWSPSTVRQRPPAIRPKSNESTLPEPNLRETYVDDTPTGDAPYSTALDPHKHAMAGLRRISRLQPCPVPASMHACAPTTTCAARTYYTCLCVAQCIYF</sequence>
<gene>
    <name evidence="2" type="ORF">HMN09_00836600</name>
</gene>
<proteinExistence type="predicted"/>
<name>A0A8H6SU03_MYCCL</name>
<reference evidence="2" key="1">
    <citation type="submission" date="2020-05" db="EMBL/GenBank/DDBJ databases">
        <title>Mycena genomes resolve the evolution of fungal bioluminescence.</title>
        <authorList>
            <person name="Tsai I.J."/>
        </authorList>
    </citation>
    <scope>NUCLEOTIDE SEQUENCE</scope>
    <source>
        <strain evidence="2">110903Hualien_Pintung</strain>
    </source>
</reference>
<keyword evidence="3" id="KW-1185">Reference proteome</keyword>
<evidence type="ECO:0000256" key="1">
    <source>
        <dbReference type="SAM" id="MobiDB-lite"/>
    </source>
</evidence>
<dbReference type="Proteomes" id="UP000613580">
    <property type="component" value="Unassembled WGS sequence"/>
</dbReference>